<reference evidence="1 2" key="1">
    <citation type="submission" date="2015-12" db="EMBL/GenBank/DDBJ databases">
        <title>Draft genome sequence of Moniliophthora roreri, the causal agent of frosty pod rot of cacao.</title>
        <authorList>
            <person name="Aime M.C."/>
            <person name="Diaz-Valderrama J.R."/>
            <person name="Kijpornyongpan T."/>
            <person name="Phillips-Mora W."/>
        </authorList>
    </citation>
    <scope>NUCLEOTIDE SEQUENCE [LARGE SCALE GENOMIC DNA]</scope>
    <source>
        <strain evidence="1 2">MCA 2952</strain>
    </source>
</reference>
<proteinExistence type="predicted"/>
<dbReference type="EMBL" id="LATX01002151">
    <property type="protein sequence ID" value="KTB33638.1"/>
    <property type="molecule type" value="Genomic_DNA"/>
</dbReference>
<gene>
    <name evidence="1" type="ORF">WG66_13788</name>
</gene>
<comment type="caution">
    <text evidence="1">The sequence shown here is derived from an EMBL/GenBank/DDBJ whole genome shotgun (WGS) entry which is preliminary data.</text>
</comment>
<name>A0A0W0FBE5_MONRR</name>
<organism evidence="1 2">
    <name type="scientific">Moniliophthora roreri</name>
    <name type="common">Frosty pod rot fungus</name>
    <name type="synonym">Monilia roreri</name>
    <dbReference type="NCBI Taxonomy" id="221103"/>
    <lineage>
        <taxon>Eukaryota</taxon>
        <taxon>Fungi</taxon>
        <taxon>Dikarya</taxon>
        <taxon>Basidiomycota</taxon>
        <taxon>Agaricomycotina</taxon>
        <taxon>Agaricomycetes</taxon>
        <taxon>Agaricomycetidae</taxon>
        <taxon>Agaricales</taxon>
        <taxon>Marasmiineae</taxon>
        <taxon>Marasmiaceae</taxon>
        <taxon>Moniliophthora</taxon>
    </lineage>
</organism>
<dbReference type="Proteomes" id="UP000054988">
    <property type="component" value="Unassembled WGS sequence"/>
</dbReference>
<protein>
    <submittedName>
        <fullName evidence="1">Uncharacterized protein</fullName>
    </submittedName>
</protein>
<evidence type="ECO:0000313" key="2">
    <source>
        <dbReference type="Proteomes" id="UP000054988"/>
    </source>
</evidence>
<accession>A0A0W0FBE5</accession>
<dbReference type="AlphaFoldDB" id="A0A0W0FBE5"/>
<evidence type="ECO:0000313" key="1">
    <source>
        <dbReference type="EMBL" id="KTB33638.1"/>
    </source>
</evidence>
<sequence length="340" mass="38933">MSQDLSDDPRRLLATRSLHRTSVWKLHLPDNCQHITDRPQYLSYPSRKIIHTFGRHHNGKGTTFDFRSIVSWCVSSLSATSPLPTLRSSIVKDCKLPIDVFLLSSEGAHRKLLEIFNPELAIIKPEDRRQLAVVKLWETAKIVTLLVEFSHNYSHTHLATRSIDTVFDFVVAAKKYGNQFAVEACEAAMDVLADSSPEDAARVMLYKASHGDLDHIDELARRTMNVPLSRIFRYSSNYADAYGTYTLYRERWHESMRSYRAVFNLINAEADTQSSRDRMLADIFVAQVGGEAIPTMKKIRQAAHIADDVLPDMCFEEDYEQCYEALERVVEGLPVWEDYI</sequence>